<gene>
    <name evidence="7" type="ORF">CHT98_27745</name>
</gene>
<comment type="similarity">
    <text evidence="1">Belongs to the LysR transcriptional regulatory family.</text>
</comment>
<feature type="domain" description="HTH lysR-type" evidence="6">
    <location>
        <begin position="1"/>
        <end position="58"/>
    </location>
</feature>
<protein>
    <submittedName>
        <fullName evidence="7">LysR family transcriptional regulator</fullName>
    </submittedName>
</protein>
<dbReference type="EMBL" id="NOWT01000038">
    <property type="protein sequence ID" value="OYD81156.1"/>
    <property type="molecule type" value="Genomic_DNA"/>
</dbReference>
<keyword evidence="7" id="KW-0614">Plasmid</keyword>
<dbReference type="PANTHER" id="PTHR30293:SF0">
    <property type="entry name" value="NITROGEN ASSIMILATION REGULATORY PROTEIN NAC"/>
    <property type="match status" value="1"/>
</dbReference>
<keyword evidence="2" id="KW-0805">Transcription regulation</keyword>
<evidence type="ECO:0000259" key="6">
    <source>
        <dbReference type="PROSITE" id="PS50931"/>
    </source>
</evidence>
<dbReference type="InterPro" id="IPR036388">
    <property type="entry name" value="WH-like_DNA-bd_sf"/>
</dbReference>
<dbReference type="SUPFAM" id="SSF46785">
    <property type="entry name" value="Winged helix' DNA-binding domain"/>
    <property type="match status" value="1"/>
</dbReference>
<geneLocation type="plasmid" evidence="7">
    <name>unnamed</name>
</geneLocation>
<dbReference type="GO" id="GO:0003700">
    <property type="term" value="F:DNA-binding transcription factor activity"/>
    <property type="evidence" value="ECO:0007669"/>
    <property type="project" value="InterPro"/>
</dbReference>
<dbReference type="InterPro" id="IPR036390">
    <property type="entry name" value="WH_DNA-bd_sf"/>
</dbReference>
<dbReference type="Gene3D" id="3.40.190.290">
    <property type="match status" value="1"/>
</dbReference>
<dbReference type="CDD" id="cd08433">
    <property type="entry name" value="PBP2_Nac"/>
    <property type="match status" value="1"/>
</dbReference>
<dbReference type="InterPro" id="IPR005119">
    <property type="entry name" value="LysR_subst-bd"/>
</dbReference>
<name>A0A235H5S9_AZOBR</name>
<evidence type="ECO:0000256" key="1">
    <source>
        <dbReference type="ARBA" id="ARBA00009437"/>
    </source>
</evidence>
<comment type="caution">
    <text evidence="7">The sequence shown here is derived from an EMBL/GenBank/DDBJ whole genome shotgun (WGS) entry which is preliminary data.</text>
</comment>
<keyword evidence="4" id="KW-0010">Activator</keyword>
<keyword evidence="3" id="KW-0238">DNA-binding</keyword>
<dbReference type="FunFam" id="1.10.10.10:FF:000001">
    <property type="entry name" value="LysR family transcriptional regulator"/>
    <property type="match status" value="1"/>
</dbReference>
<dbReference type="Gene3D" id="1.10.10.10">
    <property type="entry name" value="Winged helix-like DNA-binding domain superfamily/Winged helix DNA-binding domain"/>
    <property type="match status" value="1"/>
</dbReference>
<evidence type="ECO:0000313" key="7">
    <source>
        <dbReference type="EMBL" id="OYD81156.1"/>
    </source>
</evidence>
<dbReference type="AlphaFoldDB" id="A0A235H5S9"/>
<dbReference type="InterPro" id="IPR000847">
    <property type="entry name" value="LysR_HTH_N"/>
</dbReference>
<evidence type="ECO:0000256" key="4">
    <source>
        <dbReference type="ARBA" id="ARBA00023159"/>
    </source>
</evidence>
<dbReference type="PROSITE" id="PS50931">
    <property type="entry name" value="HTH_LYSR"/>
    <property type="match status" value="1"/>
</dbReference>
<dbReference type="Pfam" id="PF00126">
    <property type="entry name" value="HTH_1"/>
    <property type="match status" value="1"/>
</dbReference>
<evidence type="ECO:0000313" key="8">
    <source>
        <dbReference type="Proteomes" id="UP000215367"/>
    </source>
</evidence>
<proteinExistence type="inferred from homology"/>
<dbReference type="Pfam" id="PF03466">
    <property type="entry name" value="LysR_substrate"/>
    <property type="match status" value="1"/>
</dbReference>
<dbReference type="PRINTS" id="PR00039">
    <property type="entry name" value="HTHLYSR"/>
</dbReference>
<accession>A0A235H5S9</accession>
<dbReference type="SUPFAM" id="SSF53850">
    <property type="entry name" value="Periplasmic binding protein-like II"/>
    <property type="match status" value="1"/>
</dbReference>
<sequence>MELLELRYFVQVADLGSFSKASVKLGITQPALSRQVQKLEHELRTSLFYRHGRGVSLTQQGRKLYDVVRHLLGALSEIKEEIQDQSERLTGSVTLGLPPSICATLGAPLARRFHENYPDATLRIHEVFSGTLLEWVEGGRLDLAVLYDARRGRSMLSSPLLVENLLLVQSAKDAVAGDDGPIEVETLGGLRFVLPGLENGLRRVVDAAVRRADIDLQVDMEIDSVTAIKQLVEEGMGSTILPFGAVHREVRQGRLIAREVSSKDMHAMLVTATPLHQPVSKATRALLRLIHAEVAKCVANGVLKGKVVAPGSAGENSAP</sequence>
<organism evidence="7 8">
    <name type="scientific">Azospirillum brasilense</name>
    <dbReference type="NCBI Taxonomy" id="192"/>
    <lineage>
        <taxon>Bacteria</taxon>
        <taxon>Pseudomonadati</taxon>
        <taxon>Pseudomonadota</taxon>
        <taxon>Alphaproteobacteria</taxon>
        <taxon>Rhodospirillales</taxon>
        <taxon>Azospirillaceae</taxon>
        <taxon>Azospirillum</taxon>
    </lineage>
</organism>
<dbReference type="PANTHER" id="PTHR30293">
    <property type="entry name" value="TRANSCRIPTIONAL REGULATORY PROTEIN NAC-RELATED"/>
    <property type="match status" value="1"/>
</dbReference>
<keyword evidence="5" id="KW-0804">Transcription</keyword>
<evidence type="ECO:0000256" key="3">
    <source>
        <dbReference type="ARBA" id="ARBA00023125"/>
    </source>
</evidence>
<dbReference type="Proteomes" id="UP000215367">
    <property type="component" value="Unassembled WGS sequence"/>
</dbReference>
<reference evidence="7 8" key="1">
    <citation type="submission" date="2017-07" db="EMBL/GenBank/DDBJ databases">
        <title>Whole genome sequence of Azospirillum brasilense 2A1, a potential biofertilizer strain.</title>
        <authorList>
            <person name="Fontana C.A."/>
            <person name="Toffoli L.M."/>
            <person name="Salazar S.M."/>
            <person name="Puglisi E."/>
            <person name="Pedraza R."/>
            <person name="Bassi D."/>
            <person name="Cocconcelli P.S."/>
        </authorList>
    </citation>
    <scope>NUCLEOTIDE SEQUENCE [LARGE SCALE GENOMIC DNA]</scope>
    <source>
        <strain evidence="7 8">2A1</strain>
        <plasmid evidence="7">unnamed</plasmid>
    </source>
</reference>
<dbReference type="GO" id="GO:0003677">
    <property type="term" value="F:DNA binding"/>
    <property type="evidence" value="ECO:0007669"/>
    <property type="project" value="UniProtKB-KW"/>
</dbReference>
<dbReference type="RefSeq" id="WP_094306621.1">
    <property type="nucleotide sequence ID" value="NZ_NOWT01000038.1"/>
</dbReference>
<dbReference type="GO" id="GO:2000142">
    <property type="term" value="P:regulation of DNA-templated transcription initiation"/>
    <property type="evidence" value="ECO:0007669"/>
    <property type="project" value="TreeGrafter"/>
</dbReference>
<evidence type="ECO:0000256" key="5">
    <source>
        <dbReference type="ARBA" id="ARBA00023163"/>
    </source>
</evidence>
<evidence type="ECO:0000256" key="2">
    <source>
        <dbReference type="ARBA" id="ARBA00023015"/>
    </source>
</evidence>